<organism evidence="2 3">
    <name type="scientific">Lophium mytilinum</name>
    <dbReference type="NCBI Taxonomy" id="390894"/>
    <lineage>
        <taxon>Eukaryota</taxon>
        <taxon>Fungi</taxon>
        <taxon>Dikarya</taxon>
        <taxon>Ascomycota</taxon>
        <taxon>Pezizomycotina</taxon>
        <taxon>Dothideomycetes</taxon>
        <taxon>Pleosporomycetidae</taxon>
        <taxon>Mytilinidiales</taxon>
        <taxon>Mytilinidiaceae</taxon>
        <taxon>Lophium</taxon>
    </lineage>
</organism>
<proteinExistence type="predicted"/>
<evidence type="ECO:0000256" key="1">
    <source>
        <dbReference type="SAM" id="MobiDB-lite"/>
    </source>
</evidence>
<dbReference type="Proteomes" id="UP000799750">
    <property type="component" value="Unassembled WGS sequence"/>
</dbReference>
<feature type="region of interest" description="Disordered" evidence="1">
    <location>
        <begin position="280"/>
        <end position="322"/>
    </location>
</feature>
<dbReference type="EMBL" id="MU004193">
    <property type="protein sequence ID" value="KAF2493010.1"/>
    <property type="molecule type" value="Genomic_DNA"/>
</dbReference>
<keyword evidence="3" id="KW-1185">Reference proteome</keyword>
<protein>
    <submittedName>
        <fullName evidence="2">Uncharacterized protein</fullName>
    </submittedName>
</protein>
<reference evidence="2" key="1">
    <citation type="journal article" date="2020" name="Stud. Mycol.">
        <title>101 Dothideomycetes genomes: a test case for predicting lifestyles and emergence of pathogens.</title>
        <authorList>
            <person name="Haridas S."/>
            <person name="Albert R."/>
            <person name="Binder M."/>
            <person name="Bloem J."/>
            <person name="Labutti K."/>
            <person name="Salamov A."/>
            <person name="Andreopoulos B."/>
            <person name="Baker S."/>
            <person name="Barry K."/>
            <person name="Bills G."/>
            <person name="Bluhm B."/>
            <person name="Cannon C."/>
            <person name="Castanera R."/>
            <person name="Culley D."/>
            <person name="Daum C."/>
            <person name="Ezra D."/>
            <person name="Gonzalez J."/>
            <person name="Henrissat B."/>
            <person name="Kuo A."/>
            <person name="Liang C."/>
            <person name="Lipzen A."/>
            <person name="Lutzoni F."/>
            <person name="Magnuson J."/>
            <person name="Mondo S."/>
            <person name="Nolan M."/>
            <person name="Ohm R."/>
            <person name="Pangilinan J."/>
            <person name="Park H.-J."/>
            <person name="Ramirez L."/>
            <person name="Alfaro M."/>
            <person name="Sun H."/>
            <person name="Tritt A."/>
            <person name="Yoshinaga Y."/>
            <person name="Zwiers L.-H."/>
            <person name="Turgeon B."/>
            <person name="Goodwin S."/>
            <person name="Spatafora J."/>
            <person name="Crous P."/>
            <person name="Grigoriev I."/>
        </authorList>
    </citation>
    <scope>NUCLEOTIDE SEQUENCE</scope>
    <source>
        <strain evidence="2">CBS 269.34</strain>
    </source>
</reference>
<sequence>MWEVGLLVSVDEGGVAGLVLPARKSRWSASSAGEAVDELDSPGGSKETPVCHTTSFDTDGVPSRVRNEEGAGESHPPGSKSRPPASPAAVALGQPETPDGGKETVSFAVYGVAAPVAITSRGRPLREVKTKSAGQTSHSLAVTSTSRTAPPPEPAVQLLEHPKTLKTTITAITGITTIIIMATQATGGHPPADAATVEQEEEEKEKTLLAHAAVAATIVWKPLAGRSAQRSQEASWEKIRGRALERRVEGTMQKLLDGRNESVQQHYAVLGLLPPEVRAQLQQQRGAERREREKREKKERRQREREAEAEAERRFGEKIRGE</sequence>
<dbReference type="AlphaFoldDB" id="A0A6A6QLZ9"/>
<accession>A0A6A6QLZ9</accession>
<feature type="compositionally biased region" description="Polar residues" evidence="1">
    <location>
        <begin position="132"/>
        <end position="148"/>
    </location>
</feature>
<feature type="region of interest" description="Disordered" evidence="1">
    <location>
        <begin position="23"/>
        <end position="103"/>
    </location>
</feature>
<evidence type="ECO:0000313" key="2">
    <source>
        <dbReference type="EMBL" id="KAF2493010.1"/>
    </source>
</evidence>
<feature type="compositionally biased region" description="Basic and acidic residues" evidence="1">
    <location>
        <begin position="286"/>
        <end position="322"/>
    </location>
</feature>
<evidence type="ECO:0000313" key="3">
    <source>
        <dbReference type="Proteomes" id="UP000799750"/>
    </source>
</evidence>
<name>A0A6A6QLZ9_9PEZI</name>
<feature type="region of interest" description="Disordered" evidence="1">
    <location>
        <begin position="123"/>
        <end position="155"/>
    </location>
</feature>
<gene>
    <name evidence="2" type="ORF">BU16DRAFT_584042</name>
</gene>